<comment type="function">
    <text evidence="16">Catalytic subunit of the periplasmic nitrate reductase complex NapAB. Receives electrons from NapB and catalyzes the reduction of nitrate to nitrite.</text>
</comment>
<dbReference type="InterPro" id="IPR009010">
    <property type="entry name" value="Asp_de-COase-like_dom_sf"/>
</dbReference>
<dbReference type="GO" id="GO:0046872">
    <property type="term" value="F:metal ion binding"/>
    <property type="evidence" value="ECO:0007669"/>
    <property type="project" value="UniProtKB-KW"/>
</dbReference>
<evidence type="ECO:0000256" key="13">
    <source>
        <dbReference type="ARBA" id="ARBA00023014"/>
    </source>
</evidence>
<dbReference type="Pfam" id="PF04879">
    <property type="entry name" value="Molybdop_Fe4S4"/>
    <property type="match status" value="1"/>
</dbReference>
<dbReference type="GO" id="GO:0015942">
    <property type="term" value="P:formate metabolic process"/>
    <property type="evidence" value="ECO:0007669"/>
    <property type="project" value="InterPro"/>
</dbReference>
<dbReference type="CDD" id="cd02790">
    <property type="entry name" value="MopB_CT_Formate-Dh_H"/>
    <property type="match status" value="1"/>
</dbReference>
<evidence type="ECO:0000256" key="4">
    <source>
        <dbReference type="ARBA" id="ARBA00022485"/>
    </source>
</evidence>
<evidence type="ECO:0000313" key="21">
    <source>
        <dbReference type="EMBL" id="QDU37951.1"/>
    </source>
</evidence>
<dbReference type="PROSITE" id="PS00198">
    <property type="entry name" value="4FE4S_FER_1"/>
    <property type="match status" value="1"/>
</dbReference>
<dbReference type="GO" id="GO:0051539">
    <property type="term" value="F:4 iron, 4 sulfur cluster binding"/>
    <property type="evidence" value="ECO:0007669"/>
    <property type="project" value="UniProtKB-KW"/>
</dbReference>
<evidence type="ECO:0000256" key="14">
    <source>
        <dbReference type="ARBA" id="ARBA00023063"/>
    </source>
</evidence>
<dbReference type="InterPro" id="IPR006657">
    <property type="entry name" value="MoPterin_dinucl-bd_dom"/>
</dbReference>
<feature type="domain" description="4Fe-4S ferredoxin-type" evidence="19">
    <location>
        <begin position="164"/>
        <end position="194"/>
    </location>
</feature>
<organism evidence="21 22">
    <name type="scientific">Maioricimonas rarisocia</name>
    <dbReference type="NCBI Taxonomy" id="2528026"/>
    <lineage>
        <taxon>Bacteria</taxon>
        <taxon>Pseudomonadati</taxon>
        <taxon>Planctomycetota</taxon>
        <taxon>Planctomycetia</taxon>
        <taxon>Planctomycetales</taxon>
        <taxon>Planctomycetaceae</taxon>
        <taxon>Maioricimonas</taxon>
    </lineage>
</organism>
<dbReference type="GO" id="GO:0008863">
    <property type="term" value="F:formate dehydrogenase (NAD+) activity"/>
    <property type="evidence" value="ECO:0007669"/>
    <property type="project" value="InterPro"/>
</dbReference>
<dbReference type="InterPro" id="IPR050123">
    <property type="entry name" value="Prok_molybdopt-oxidoreductase"/>
</dbReference>
<dbReference type="InterPro" id="IPR017900">
    <property type="entry name" value="4Fe4S_Fe_S_CS"/>
</dbReference>
<dbReference type="EMBL" id="CP036275">
    <property type="protein sequence ID" value="QDU37951.1"/>
    <property type="molecule type" value="Genomic_DNA"/>
</dbReference>
<evidence type="ECO:0000256" key="15">
    <source>
        <dbReference type="ARBA" id="ARBA00052176"/>
    </source>
</evidence>
<dbReference type="PIRSF" id="PIRSF036643">
    <property type="entry name" value="FDH_alpha"/>
    <property type="match status" value="1"/>
</dbReference>
<dbReference type="SUPFAM" id="SSF50692">
    <property type="entry name" value="ADC-like"/>
    <property type="match status" value="1"/>
</dbReference>
<comment type="cofactor">
    <cofactor evidence="2">
        <name>[4Fe-4S] cluster</name>
        <dbReference type="ChEBI" id="CHEBI:49883"/>
    </cofactor>
</comment>
<evidence type="ECO:0000256" key="9">
    <source>
        <dbReference type="ARBA" id="ARBA00022764"/>
    </source>
</evidence>
<dbReference type="Proteomes" id="UP000320496">
    <property type="component" value="Chromosome"/>
</dbReference>
<dbReference type="EC" id="1.9.6.1" evidence="17"/>
<sequence length="970" mass="105462">MADVIAPPGTVTLQIDGRDVTVPEGTTIWEAAREAGIEIPALCHEPGLDPVGVCRMCVVDVGERVMAASCVRECREGLQVETASEKVERQRRMLTRLLMRDYPDAERRQPSASGCELQSLASRFDLVDESGRHTDEGILAEPTGIPQDVSGDAATGNRLDLSSPVIAVDHDACILCDRCIRACDDVQNNDVIGRTGKGHATRIAFDLDVPMGQSTCVSCGECAAACPTDALTHKQITLPVIPQPEDRQVESVCPYCGVGCATEYTVRDNSIVLCDGRESPVNHERLCVKGRYGWDYTMHPQRLTTPLIRRDDAYPKGPLSGDVVGTSSRKRRKPGGIVDYDEVLPAFREATWEEALDLVAERLTGIRSEHGSSALAGFGSAKCSNEEAYLFQKLLRAGLGTNNVDHCTRLCHASSVAALMETIGSGAVTNVFADVANADVCLVTGSNTTANHPVAATFIKEAVRNGTKLLCVDPRGHTLTDFASHFAQIRSGSDVAFYNAVMHVLIAEGLIDEQFVAERTEGFDELKKLVLRDFAPEQASSICGIEPDELRAIARTIGQPLEDGRRPRMLVFWGMGISQHTHGTDNARCLISLCLLTGNVGKPGTGLHPLRGQNNVQGASDAGLIPMVYPDYQPVSDPEIRAKFERAWGVELDPEPGLTVVEIVKGALGKSIRGMYILGENPFLSDPNINKVRAALSSLDFLVVQDIFLAETAEFADVILPASSYFEKDGTFTNTDRRVQVGRKVLDSPGEARQDWQVICDIARRIGLPMEYASSAEVFDEFAALTGHYRGLTHENLGSTGKLWPCPDPEHEDGVQILFGDRFPTASGRGKLVPCPYLPADELPDEEYPLILNTGRVLEHWHTGSMTRRSRALDAIQPNAFVAIHPDDLTRLGIVDGTRVQVSSRRGTIELEARADRTVEIGTVFIPFHFREAAANVLTTDALDPFGKIPEFKFCAVRVEAAAESAPVST</sequence>
<dbReference type="InterPro" id="IPR006656">
    <property type="entry name" value="Mopterin_OxRdtase"/>
</dbReference>
<evidence type="ECO:0000256" key="3">
    <source>
        <dbReference type="ARBA" id="ARBA00007023"/>
    </source>
</evidence>
<keyword evidence="9" id="KW-0574">Periplasm</keyword>
<dbReference type="PROSITE" id="PS51085">
    <property type="entry name" value="2FE2S_FER_2"/>
    <property type="match status" value="1"/>
</dbReference>
<keyword evidence="4" id="KW-0004">4Fe-4S</keyword>
<dbReference type="FunFam" id="2.40.40.20:FF:000005">
    <property type="entry name" value="Periplasmic nitrate reductase"/>
    <property type="match status" value="1"/>
</dbReference>
<evidence type="ECO:0000259" key="19">
    <source>
        <dbReference type="PROSITE" id="PS51379"/>
    </source>
</evidence>
<dbReference type="GO" id="GO:0043546">
    <property type="term" value="F:molybdopterin cofactor binding"/>
    <property type="evidence" value="ECO:0007669"/>
    <property type="project" value="InterPro"/>
</dbReference>
<accession>A0A517Z6A4</accession>
<dbReference type="Gene3D" id="3.40.228.10">
    <property type="entry name" value="Dimethylsulfoxide Reductase, domain 2"/>
    <property type="match status" value="1"/>
</dbReference>
<keyword evidence="14" id="KW-0534">Nitrate assimilation</keyword>
<proteinExistence type="inferred from homology"/>
<keyword evidence="12" id="KW-0408">Iron</keyword>
<feature type="domain" description="4Fe-4S ferredoxin-type" evidence="19">
    <location>
        <begin position="207"/>
        <end position="236"/>
    </location>
</feature>
<evidence type="ECO:0000256" key="16">
    <source>
        <dbReference type="ARBA" id="ARBA00055000"/>
    </source>
</evidence>
<dbReference type="InterPro" id="IPR017896">
    <property type="entry name" value="4Fe4S_Fe-S-bd"/>
</dbReference>
<dbReference type="InterPro" id="IPR006963">
    <property type="entry name" value="Mopterin_OxRdtase_4Fe-4S_dom"/>
</dbReference>
<dbReference type="SMART" id="SM00926">
    <property type="entry name" value="Molybdop_Fe4S4"/>
    <property type="match status" value="1"/>
</dbReference>
<comment type="similarity">
    <text evidence="3">In the C-terminal section; belongs to the prokaryotic molybdopterin-containing oxidoreductase family.</text>
</comment>
<evidence type="ECO:0000256" key="6">
    <source>
        <dbReference type="ARBA" id="ARBA00022723"/>
    </source>
</evidence>
<dbReference type="GO" id="GO:0016020">
    <property type="term" value="C:membrane"/>
    <property type="evidence" value="ECO:0007669"/>
    <property type="project" value="TreeGrafter"/>
</dbReference>
<dbReference type="SUPFAM" id="SSF54862">
    <property type="entry name" value="4Fe-4S ferredoxins"/>
    <property type="match status" value="1"/>
</dbReference>
<dbReference type="KEGG" id="mri:Mal4_22700"/>
<dbReference type="Pfam" id="PF12838">
    <property type="entry name" value="Fer4_7"/>
    <property type="match status" value="1"/>
</dbReference>
<reference evidence="21 22" key="1">
    <citation type="submission" date="2019-02" db="EMBL/GenBank/DDBJ databases">
        <title>Deep-cultivation of Planctomycetes and their phenomic and genomic characterization uncovers novel biology.</title>
        <authorList>
            <person name="Wiegand S."/>
            <person name="Jogler M."/>
            <person name="Boedeker C."/>
            <person name="Pinto D."/>
            <person name="Vollmers J."/>
            <person name="Rivas-Marin E."/>
            <person name="Kohn T."/>
            <person name="Peeters S.H."/>
            <person name="Heuer A."/>
            <person name="Rast P."/>
            <person name="Oberbeckmann S."/>
            <person name="Bunk B."/>
            <person name="Jeske O."/>
            <person name="Meyerdierks A."/>
            <person name="Storesund J.E."/>
            <person name="Kallscheuer N."/>
            <person name="Luecker S."/>
            <person name="Lage O.M."/>
            <person name="Pohl T."/>
            <person name="Merkel B.J."/>
            <person name="Hornburger P."/>
            <person name="Mueller R.-W."/>
            <person name="Bruemmer F."/>
            <person name="Labrenz M."/>
            <person name="Spormann A.M."/>
            <person name="Op den Camp H."/>
            <person name="Overmann J."/>
            <person name="Amann R."/>
            <person name="Jetten M.S.M."/>
            <person name="Mascher T."/>
            <person name="Medema M.H."/>
            <person name="Devos D.P."/>
            <person name="Kaster A.-K."/>
            <person name="Ovreas L."/>
            <person name="Rohde M."/>
            <person name="Galperin M.Y."/>
            <person name="Jogler C."/>
        </authorList>
    </citation>
    <scope>NUCLEOTIDE SEQUENCE [LARGE SCALE GENOMIC DNA]</scope>
    <source>
        <strain evidence="21 22">Mal4</strain>
    </source>
</reference>
<comment type="cofactor">
    <cofactor evidence="1">
        <name>Mo-bis(molybdopterin guanine dinucleotide)</name>
        <dbReference type="ChEBI" id="CHEBI:60539"/>
    </cofactor>
</comment>
<dbReference type="CDD" id="cd00207">
    <property type="entry name" value="fer2"/>
    <property type="match status" value="1"/>
</dbReference>
<keyword evidence="10" id="KW-0813">Transport</keyword>
<keyword evidence="6" id="KW-0479">Metal-binding</keyword>
<evidence type="ECO:0000256" key="8">
    <source>
        <dbReference type="ARBA" id="ARBA00022737"/>
    </source>
</evidence>
<gene>
    <name evidence="21" type="primary">fdhF_1</name>
    <name evidence="21" type="ORF">Mal4_22700</name>
</gene>
<name>A0A517Z6A4_9PLAN</name>
<evidence type="ECO:0000256" key="2">
    <source>
        <dbReference type="ARBA" id="ARBA00001966"/>
    </source>
</evidence>
<dbReference type="InterPro" id="IPR036010">
    <property type="entry name" value="2Fe-2S_ferredoxin-like_sf"/>
</dbReference>
<keyword evidence="11" id="KW-0560">Oxidoreductase</keyword>
<dbReference type="Gene3D" id="3.40.50.740">
    <property type="match status" value="1"/>
</dbReference>
<keyword evidence="7" id="KW-0732">Signal</keyword>
<dbReference type="AlphaFoldDB" id="A0A517Z6A4"/>
<comment type="catalytic activity">
    <reaction evidence="15">
        <text>2 Fe(II)-[cytochrome] + nitrate + 2 H(+) = 2 Fe(III)-[cytochrome] + nitrite + H2O</text>
        <dbReference type="Rhea" id="RHEA:12909"/>
        <dbReference type="Rhea" id="RHEA-COMP:11777"/>
        <dbReference type="Rhea" id="RHEA-COMP:11778"/>
        <dbReference type="ChEBI" id="CHEBI:15377"/>
        <dbReference type="ChEBI" id="CHEBI:15378"/>
        <dbReference type="ChEBI" id="CHEBI:16301"/>
        <dbReference type="ChEBI" id="CHEBI:17632"/>
        <dbReference type="ChEBI" id="CHEBI:29033"/>
        <dbReference type="ChEBI" id="CHEBI:29034"/>
        <dbReference type="EC" id="1.9.6.1"/>
    </reaction>
</comment>
<dbReference type="InterPro" id="IPR001041">
    <property type="entry name" value="2Fe-2S_ferredoxin-type"/>
</dbReference>
<evidence type="ECO:0000313" key="22">
    <source>
        <dbReference type="Proteomes" id="UP000320496"/>
    </source>
</evidence>
<evidence type="ECO:0000256" key="10">
    <source>
        <dbReference type="ARBA" id="ARBA00022982"/>
    </source>
</evidence>
<dbReference type="GO" id="GO:0042128">
    <property type="term" value="P:nitrate assimilation"/>
    <property type="evidence" value="ECO:0007669"/>
    <property type="project" value="UniProtKB-KW"/>
</dbReference>
<dbReference type="RefSeq" id="WP_145369280.1">
    <property type="nucleotide sequence ID" value="NZ_CP036275.1"/>
</dbReference>
<dbReference type="Gene3D" id="2.40.40.20">
    <property type="match status" value="1"/>
</dbReference>
<dbReference type="PROSITE" id="PS51379">
    <property type="entry name" value="4FE4S_FER_2"/>
    <property type="match status" value="2"/>
</dbReference>
<dbReference type="GO" id="GO:0022904">
    <property type="term" value="P:respiratory electron transport chain"/>
    <property type="evidence" value="ECO:0007669"/>
    <property type="project" value="TreeGrafter"/>
</dbReference>
<dbReference type="PROSITE" id="PS00490">
    <property type="entry name" value="MOLYBDOPTERIN_PROK_2"/>
    <property type="match status" value="1"/>
</dbReference>
<dbReference type="SUPFAM" id="SSF53706">
    <property type="entry name" value="Formate dehydrogenase/DMSO reductase, domains 1-3"/>
    <property type="match status" value="1"/>
</dbReference>
<dbReference type="PANTHER" id="PTHR43105:SF14">
    <property type="entry name" value="FORMATE DEHYDROGENASE H"/>
    <property type="match status" value="1"/>
</dbReference>
<evidence type="ECO:0000256" key="1">
    <source>
        <dbReference type="ARBA" id="ARBA00001942"/>
    </source>
</evidence>
<evidence type="ECO:0000256" key="17">
    <source>
        <dbReference type="ARBA" id="ARBA00067026"/>
    </source>
</evidence>
<evidence type="ECO:0000259" key="20">
    <source>
        <dbReference type="PROSITE" id="PS51669"/>
    </source>
</evidence>
<evidence type="ECO:0000256" key="11">
    <source>
        <dbReference type="ARBA" id="ARBA00023002"/>
    </source>
</evidence>
<dbReference type="InterPro" id="IPR041924">
    <property type="entry name" value="Formate_Dh-H_N"/>
</dbReference>
<dbReference type="Gene3D" id="3.30.70.20">
    <property type="match status" value="1"/>
</dbReference>
<keyword evidence="8" id="KW-0677">Repeat</keyword>
<keyword evidence="5" id="KW-0500">Molybdenum</keyword>
<dbReference type="FunFam" id="3.30.70.20:FF:000035">
    <property type="entry name" value="Iron hydrogenase 1"/>
    <property type="match status" value="1"/>
</dbReference>
<dbReference type="PROSITE" id="PS51669">
    <property type="entry name" value="4FE4S_MOW_BIS_MGD"/>
    <property type="match status" value="1"/>
</dbReference>
<evidence type="ECO:0000256" key="7">
    <source>
        <dbReference type="ARBA" id="ARBA00022729"/>
    </source>
</evidence>
<dbReference type="Gene3D" id="2.20.25.90">
    <property type="entry name" value="ADC-like domains"/>
    <property type="match status" value="1"/>
</dbReference>
<keyword evidence="22" id="KW-1185">Reference proteome</keyword>
<feature type="domain" description="2Fe-2S ferredoxin-type" evidence="18">
    <location>
        <begin position="9"/>
        <end position="86"/>
    </location>
</feature>
<evidence type="ECO:0000256" key="5">
    <source>
        <dbReference type="ARBA" id="ARBA00022505"/>
    </source>
</evidence>
<evidence type="ECO:0000259" key="18">
    <source>
        <dbReference type="PROSITE" id="PS51085"/>
    </source>
</evidence>
<keyword evidence="13" id="KW-0411">Iron-sulfur</keyword>
<dbReference type="InterPro" id="IPR006655">
    <property type="entry name" value="Mopterin_OxRdtase_prok_CS"/>
</dbReference>
<dbReference type="InterPro" id="IPR006478">
    <property type="entry name" value="Formate_DH_asu"/>
</dbReference>
<dbReference type="GO" id="GO:0003954">
    <property type="term" value="F:NADH dehydrogenase activity"/>
    <property type="evidence" value="ECO:0007669"/>
    <property type="project" value="TreeGrafter"/>
</dbReference>
<dbReference type="CDD" id="cd02753">
    <property type="entry name" value="MopB_Formate-Dh-H"/>
    <property type="match status" value="1"/>
</dbReference>
<protein>
    <recommendedName>
        <fullName evidence="17">nitrate reductase (cytochrome)</fullName>
        <ecNumber evidence="17">1.9.6.1</ecNumber>
    </recommendedName>
</protein>
<dbReference type="InterPro" id="IPR041925">
    <property type="entry name" value="CT_Formate-Dh_H"/>
</dbReference>
<feature type="domain" description="4Fe-4S Mo/W bis-MGD-type" evidence="20">
    <location>
        <begin position="246"/>
        <end position="301"/>
    </location>
</feature>
<dbReference type="Pfam" id="PF01568">
    <property type="entry name" value="Molydop_binding"/>
    <property type="match status" value="1"/>
</dbReference>
<dbReference type="SUPFAM" id="SSF54292">
    <property type="entry name" value="2Fe-2S ferredoxin-like"/>
    <property type="match status" value="1"/>
</dbReference>
<dbReference type="GO" id="GO:0050140">
    <property type="term" value="F:nitrate reductase (cytochrome) activity"/>
    <property type="evidence" value="ECO:0007669"/>
    <property type="project" value="UniProtKB-EC"/>
</dbReference>
<dbReference type="OrthoDB" id="9805142at2"/>
<dbReference type="Pfam" id="PF00384">
    <property type="entry name" value="Molybdopterin"/>
    <property type="match status" value="1"/>
</dbReference>
<dbReference type="PANTHER" id="PTHR43105">
    <property type="entry name" value="RESPIRATORY NITRATE REDUCTASE"/>
    <property type="match status" value="1"/>
</dbReference>
<dbReference type="Pfam" id="PF13510">
    <property type="entry name" value="Fer2_4"/>
    <property type="match status" value="1"/>
</dbReference>
<evidence type="ECO:0000256" key="12">
    <source>
        <dbReference type="ARBA" id="ARBA00023004"/>
    </source>
</evidence>
<dbReference type="NCBIfam" id="TIGR01591">
    <property type="entry name" value="Fdh-alpha"/>
    <property type="match status" value="1"/>
</dbReference>
<dbReference type="Gene3D" id="3.10.20.740">
    <property type="match status" value="1"/>
</dbReference>
<keyword evidence="10" id="KW-0249">Electron transport</keyword>